<dbReference type="GO" id="GO:0003941">
    <property type="term" value="F:L-serine ammonia-lyase activity"/>
    <property type="evidence" value="ECO:0007669"/>
    <property type="project" value="UniProtKB-ARBA"/>
</dbReference>
<dbReference type="Pfam" id="PF00291">
    <property type="entry name" value="PALP"/>
    <property type="match status" value="1"/>
</dbReference>
<reference evidence="6" key="1">
    <citation type="submission" date="2023-03" db="EMBL/GenBank/DDBJ databases">
        <authorList>
            <person name="Julca I."/>
        </authorList>
    </citation>
    <scope>NUCLEOTIDE SEQUENCE</scope>
</reference>
<evidence type="ECO:0000256" key="3">
    <source>
        <dbReference type="ARBA" id="ARBA00022898"/>
    </source>
</evidence>
<dbReference type="Proteomes" id="UP001161247">
    <property type="component" value="Chromosome 1"/>
</dbReference>
<comment type="cofactor">
    <cofactor evidence="1">
        <name>pyridoxal 5'-phosphate</name>
        <dbReference type="ChEBI" id="CHEBI:597326"/>
    </cofactor>
</comment>
<dbReference type="InterPro" id="IPR001926">
    <property type="entry name" value="TrpB-like_PALP"/>
</dbReference>
<dbReference type="InterPro" id="IPR050147">
    <property type="entry name" value="Ser/Thr_Dehydratase"/>
</dbReference>
<dbReference type="PANTHER" id="PTHR48078">
    <property type="entry name" value="THREONINE DEHYDRATASE, MITOCHONDRIAL-RELATED"/>
    <property type="match status" value="1"/>
</dbReference>
<dbReference type="GO" id="GO:0006567">
    <property type="term" value="P:L-threonine catabolic process"/>
    <property type="evidence" value="ECO:0007669"/>
    <property type="project" value="TreeGrafter"/>
</dbReference>
<evidence type="ECO:0000256" key="4">
    <source>
        <dbReference type="ARBA" id="ARBA00023239"/>
    </source>
</evidence>
<protein>
    <submittedName>
        <fullName evidence="6">OLC1v1023165C1</fullName>
    </submittedName>
</protein>
<sequence>MDLLRTVPAKPLHLLPELPNLNVQIKMPNTRYKPACPIRALSNPNFHYRAEKLPAPAVAVAKSEPLLTVAASSLQSEPGFLLRNRWLNLENPAVGENGELSTMNYLRQILLSKVYDVARESELELATKLSERIGNKIWLKREDLQPCLILRDSSPYSVSKLDLFIQSPRSLYMMAKLPKEKLDGGVISASSGNHAQGVALAAETLGCDAVIVMPVTTPDVKFKQVQQLGAKVFLVGDSYDEAKSYAKNRALKECRTFIPAYDPPDVISGQGTVGMEILRQVKDTEGLHAVFVPVGGGGLIAGIAAYLKSVCPQIKIIGVEAFDSNAMALSLHHGRRVVLDQIGGFVGGVRTVGEETFRLCKDLTDGVVLVHPAAVLESIQEMFEETRNILEPAGALAIAGAEAYCKYYGLNGENVVAITSSANLYFDRQRLAAQLTKGGLHKEAEFARIMPEEPGSFKRFCELVDIPHAVLDSIVCAYSAPPKFVQHKESS</sequence>
<dbReference type="AlphaFoldDB" id="A0AAV1C0R1"/>
<evidence type="ECO:0000259" key="5">
    <source>
        <dbReference type="Pfam" id="PF00291"/>
    </source>
</evidence>
<dbReference type="FunFam" id="3.40.50.1100:FF:000005">
    <property type="entry name" value="Threonine dehydratase catabolic"/>
    <property type="match status" value="1"/>
</dbReference>
<dbReference type="GO" id="GO:0009097">
    <property type="term" value="P:isoleucine biosynthetic process"/>
    <property type="evidence" value="ECO:0007669"/>
    <property type="project" value="TreeGrafter"/>
</dbReference>
<dbReference type="InterPro" id="IPR036052">
    <property type="entry name" value="TrpB-like_PALP_sf"/>
</dbReference>
<evidence type="ECO:0000313" key="6">
    <source>
        <dbReference type="EMBL" id="CAI9088743.1"/>
    </source>
</evidence>
<dbReference type="Gene3D" id="3.40.50.1100">
    <property type="match status" value="2"/>
</dbReference>
<evidence type="ECO:0000256" key="1">
    <source>
        <dbReference type="ARBA" id="ARBA00001933"/>
    </source>
</evidence>
<dbReference type="SUPFAM" id="SSF53686">
    <property type="entry name" value="Tryptophan synthase beta subunit-like PLP-dependent enzymes"/>
    <property type="match status" value="1"/>
</dbReference>
<dbReference type="PANTHER" id="PTHR48078:SF11">
    <property type="entry name" value="THREONINE DEHYDRATASE, MITOCHONDRIAL"/>
    <property type="match status" value="1"/>
</dbReference>
<dbReference type="CDD" id="cd01562">
    <property type="entry name" value="Thr-dehyd"/>
    <property type="match status" value="1"/>
</dbReference>
<dbReference type="GO" id="GO:0006565">
    <property type="term" value="P:L-serine catabolic process"/>
    <property type="evidence" value="ECO:0007669"/>
    <property type="project" value="TreeGrafter"/>
</dbReference>
<keyword evidence="7" id="KW-1185">Reference proteome</keyword>
<organism evidence="6 7">
    <name type="scientific">Oldenlandia corymbosa var. corymbosa</name>
    <dbReference type="NCBI Taxonomy" id="529605"/>
    <lineage>
        <taxon>Eukaryota</taxon>
        <taxon>Viridiplantae</taxon>
        <taxon>Streptophyta</taxon>
        <taxon>Embryophyta</taxon>
        <taxon>Tracheophyta</taxon>
        <taxon>Spermatophyta</taxon>
        <taxon>Magnoliopsida</taxon>
        <taxon>eudicotyledons</taxon>
        <taxon>Gunneridae</taxon>
        <taxon>Pentapetalae</taxon>
        <taxon>asterids</taxon>
        <taxon>lamiids</taxon>
        <taxon>Gentianales</taxon>
        <taxon>Rubiaceae</taxon>
        <taxon>Rubioideae</taxon>
        <taxon>Spermacoceae</taxon>
        <taxon>Hedyotis-Oldenlandia complex</taxon>
        <taxon>Oldenlandia</taxon>
    </lineage>
</organism>
<comment type="similarity">
    <text evidence="2">Belongs to the serine/threonine dehydratase family.</text>
</comment>
<evidence type="ECO:0000313" key="7">
    <source>
        <dbReference type="Proteomes" id="UP001161247"/>
    </source>
</evidence>
<keyword evidence="4" id="KW-0456">Lyase</keyword>
<gene>
    <name evidence="6" type="ORF">OLC1_LOCUS1245</name>
</gene>
<dbReference type="GO" id="GO:0004794">
    <property type="term" value="F:threonine deaminase activity"/>
    <property type="evidence" value="ECO:0007669"/>
    <property type="project" value="TreeGrafter"/>
</dbReference>
<evidence type="ECO:0000256" key="2">
    <source>
        <dbReference type="ARBA" id="ARBA00010869"/>
    </source>
</evidence>
<feature type="domain" description="Tryptophan synthase beta chain-like PALP" evidence="5">
    <location>
        <begin position="120"/>
        <end position="419"/>
    </location>
</feature>
<accession>A0AAV1C0R1</accession>
<dbReference type="EMBL" id="OX459118">
    <property type="protein sequence ID" value="CAI9088743.1"/>
    <property type="molecule type" value="Genomic_DNA"/>
</dbReference>
<name>A0AAV1C0R1_OLDCO</name>
<keyword evidence="3" id="KW-0663">Pyridoxal phosphate</keyword>
<proteinExistence type="inferred from homology"/>